<dbReference type="VEuPathDB" id="TriTrypDB:TvY486_0602890"/>
<evidence type="ECO:0000256" key="2">
    <source>
        <dbReference type="SAM" id="MobiDB-lite"/>
    </source>
</evidence>
<gene>
    <name evidence="3" type="ORF">TVY486_0602890</name>
</gene>
<evidence type="ECO:0000313" key="3">
    <source>
        <dbReference type="EMBL" id="CCC48498.1"/>
    </source>
</evidence>
<proteinExistence type="predicted"/>
<feature type="compositionally biased region" description="Basic and acidic residues" evidence="2">
    <location>
        <begin position="13"/>
        <end position="22"/>
    </location>
</feature>
<feature type="region of interest" description="Disordered" evidence="2">
    <location>
        <begin position="1"/>
        <end position="42"/>
    </location>
</feature>
<name>G0TX09_TRYVY</name>
<organism evidence="3">
    <name type="scientific">Trypanosoma vivax (strain Y486)</name>
    <dbReference type="NCBI Taxonomy" id="1055687"/>
    <lineage>
        <taxon>Eukaryota</taxon>
        <taxon>Discoba</taxon>
        <taxon>Euglenozoa</taxon>
        <taxon>Kinetoplastea</taxon>
        <taxon>Metakinetoplastina</taxon>
        <taxon>Trypanosomatida</taxon>
        <taxon>Trypanosomatidae</taxon>
        <taxon>Trypanosoma</taxon>
        <taxon>Duttonella</taxon>
    </lineage>
</organism>
<dbReference type="EMBL" id="HE573022">
    <property type="protein sequence ID" value="CCC48498.1"/>
    <property type="molecule type" value="Genomic_DNA"/>
</dbReference>
<protein>
    <submittedName>
        <fullName evidence="3">Uncharacterized protein</fullName>
    </submittedName>
</protein>
<evidence type="ECO:0000256" key="1">
    <source>
        <dbReference type="SAM" id="Coils"/>
    </source>
</evidence>
<accession>G0TX09</accession>
<sequence length="298" mass="34179">MSVLQGSLGAESDSPKGVRPEVEWLQLSSPQPPSLRPTTAPVPRYGTLKAQARLHSLRNRKSSINVEEIAKYPTQYIYEEARRKRDEVQMQMHILKTSEEKLQKQQDTLAELLREKEELENKTADAHAQLPQEEHVIRLRMRLDNATTSKKDAVNKINNMDECLMISHRAARNRSTPDARGRLEMMSLKQSVNELSREVSRLYGDLALLQEELARRMHNHSPEEHWESLSDGVGVVPVSRDELERLIRERNKCRKRVQKATEAHVAALQTEMQTARTLSTLERRKSKATGLKKSMCCS</sequence>
<feature type="coiled-coil region" evidence="1">
    <location>
        <begin position="78"/>
        <end position="129"/>
    </location>
</feature>
<keyword evidence="1" id="KW-0175">Coiled coil</keyword>
<dbReference type="AlphaFoldDB" id="G0TX09"/>
<reference evidence="3" key="1">
    <citation type="journal article" date="2012" name="Proc. Natl. Acad. Sci. U.S.A.">
        <title>Antigenic diversity is generated by distinct evolutionary mechanisms in African trypanosome species.</title>
        <authorList>
            <person name="Jackson A.P."/>
            <person name="Berry A."/>
            <person name="Aslett M."/>
            <person name="Allison H.C."/>
            <person name="Burton P."/>
            <person name="Vavrova-Anderson J."/>
            <person name="Brown R."/>
            <person name="Browne H."/>
            <person name="Corton N."/>
            <person name="Hauser H."/>
            <person name="Gamble J."/>
            <person name="Gilderthorp R."/>
            <person name="Marcello L."/>
            <person name="McQuillan J."/>
            <person name="Otto T.D."/>
            <person name="Quail M.A."/>
            <person name="Sanders M.J."/>
            <person name="van Tonder A."/>
            <person name="Ginger M.L."/>
            <person name="Field M.C."/>
            <person name="Barry J.D."/>
            <person name="Hertz-Fowler C."/>
            <person name="Berriman M."/>
        </authorList>
    </citation>
    <scope>NUCLEOTIDE SEQUENCE</scope>
    <source>
        <strain evidence="3">Y486</strain>
    </source>
</reference>
<dbReference type="OMA" id="ECLMISH"/>